<dbReference type="OrthoDB" id="9814432at2"/>
<proteinExistence type="predicted"/>
<dbReference type="RefSeq" id="WP_090697601.1">
    <property type="nucleotide sequence ID" value="NZ_FOSP01000005.1"/>
</dbReference>
<reference evidence="2" key="1">
    <citation type="submission" date="2016-10" db="EMBL/GenBank/DDBJ databases">
        <authorList>
            <person name="Varghese N."/>
            <person name="Submissions S."/>
        </authorList>
    </citation>
    <scope>NUCLEOTIDE SEQUENCE [LARGE SCALE GENOMIC DNA]</scope>
    <source>
        <strain evidence="2">Nm69</strain>
    </source>
</reference>
<keyword evidence="2" id="KW-1185">Reference proteome</keyword>
<dbReference type="AlphaFoldDB" id="A0A1I3Z4S7"/>
<name>A0A1I3Z4S7_9PROT</name>
<dbReference type="STRING" id="52441.SAMN05216302_100570"/>
<dbReference type="EMBL" id="FOSP01000005">
    <property type="protein sequence ID" value="SFK38651.1"/>
    <property type="molecule type" value="Genomic_DNA"/>
</dbReference>
<evidence type="ECO:0000313" key="1">
    <source>
        <dbReference type="EMBL" id="SFK38651.1"/>
    </source>
</evidence>
<protein>
    <recommendedName>
        <fullName evidence="3">Preprotein translocase subunit YajC</fullName>
    </recommendedName>
</protein>
<gene>
    <name evidence="1" type="ORF">SAMN05216302_100570</name>
</gene>
<dbReference type="NCBIfam" id="NF041023">
    <property type="entry name" value="PP0621_fam"/>
    <property type="match status" value="1"/>
</dbReference>
<dbReference type="InterPro" id="IPR049708">
    <property type="entry name" value="PP0621-like"/>
</dbReference>
<sequence>MGKLVFFLIIAVLVYWIIKTRTPEETETPDDDKAENATPKSLEEMVRCTHCGVHLPRSESVTSQGEFFCSNEHRLEHLDSSS</sequence>
<evidence type="ECO:0008006" key="3">
    <source>
        <dbReference type="Google" id="ProtNLM"/>
    </source>
</evidence>
<organism evidence="1 2">
    <name type="scientific">Nitrosomonas aestuarii</name>
    <dbReference type="NCBI Taxonomy" id="52441"/>
    <lineage>
        <taxon>Bacteria</taxon>
        <taxon>Pseudomonadati</taxon>
        <taxon>Pseudomonadota</taxon>
        <taxon>Betaproteobacteria</taxon>
        <taxon>Nitrosomonadales</taxon>
        <taxon>Nitrosomonadaceae</taxon>
        <taxon>Nitrosomonas</taxon>
    </lineage>
</organism>
<accession>A0A1I3Z4S7</accession>
<dbReference type="Proteomes" id="UP000199533">
    <property type="component" value="Unassembled WGS sequence"/>
</dbReference>
<evidence type="ECO:0000313" key="2">
    <source>
        <dbReference type="Proteomes" id="UP000199533"/>
    </source>
</evidence>